<dbReference type="SMART" id="SM00368">
    <property type="entry name" value="LRR_RI"/>
    <property type="match status" value="4"/>
</dbReference>
<accession>A0A1E7F5X5</accession>
<dbReference type="InterPro" id="IPR024983">
    <property type="entry name" value="CHAT_dom"/>
</dbReference>
<dbReference type="Pfam" id="PF13516">
    <property type="entry name" value="LRR_6"/>
    <property type="match status" value="1"/>
</dbReference>
<dbReference type="InterPro" id="IPR011989">
    <property type="entry name" value="ARM-like"/>
</dbReference>
<dbReference type="Pfam" id="PF20703">
    <property type="entry name" value="nSTAND1"/>
    <property type="match status" value="1"/>
</dbReference>
<dbReference type="Gene3D" id="1.25.10.10">
    <property type="entry name" value="Leucine-rich Repeat Variant"/>
    <property type="match status" value="1"/>
</dbReference>
<feature type="compositionally biased region" description="Polar residues" evidence="1">
    <location>
        <begin position="117"/>
        <end position="126"/>
    </location>
</feature>
<evidence type="ECO:0000256" key="1">
    <source>
        <dbReference type="SAM" id="MobiDB-lite"/>
    </source>
</evidence>
<proteinExistence type="predicted"/>
<dbReference type="Proteomes" id="UP000095751">
    <property type="component" value="Unassembled WGS sequence"/>
</dbReference>
<dbReference type="SUPFAM" id="SSF48371">
    <property type="entry name" value="ARM repeat"/>
    <property type="match status" value="1"/>
</dbReference>
<protein>
    <submittedName>
        <fullName evidence="4">ARM repeat-containing protein</fullName>
    </submittedName>
</protein>
<dbReference type="SUPFAM" id="SSF52047">
    <property type="entry name" value="RNI-like"/>
    <property type="match status" value="1"/>
</dbReference>
<dbReference type="EMBL" id="KV784361">
    <property type="protein sequence ID" value="OEU13550.1"/>
    <property type="molecule type" value="Genomic_DNA"/>
</dbReference>
<sequence>MDFSSGDNISPMKSSKDNYSEKDDDHKGKPKSNDDTSSIMTTKTTTTASSLRPSTSRSSVSSPYSKSWQLLNMDNDANEHGKPQKEFAQRYHHHDQSPSSRHSSNFHNVDDENNNNLKPTPDSQLTRSAIHPSLTASSTVGVFPTTTTTAAATIASSTDDTAMPTIKYSSSIYGTKFNKRSLEDDDPADATANIMDHLTLSSSSSVPSSSVQTPAGGMGWSSSLGINNNNNNSNSNNNINNSSNSYTPNTPTRLSLNIPPDHTSAPPATTTTETATLRQQSSTIHSPLSPSITSDNEPTTTRKAPPKNDEDYNYDDNYNDNSKGDNKNNDSGSGNDVHPISVVADGDDFTTLAKEHSRALMSALMSVVTSKSGINDINASYIRELMECCKQDQETLQGKLSAVLEEDTIGKDNLEELFGINDEICAAMEAGKDALKREKEPMKKEKAVEGPTIELLEENKDVFSLICMLRAPNEKRMQAALALMKFARDDQALSDEIISSGGIHSFLSLFHQTRGMTRELKVVASLAVAYILPSYVASSQTSSSIGLKLVECLHFLATSNSVSPNGVVITIEEMCKAASVGVNILWINSIQPLIEMNKLKNASSTSPPSLRPGKTVRYGRLRSRTGGGVFDQGSESIEIQELTELAVTLIAHLAKLTQTAKFRIDTGYNIVEQVCEVDEARPIAVREGLLAIFVEWIRSEVFYKVRPAASALRYLIAIQDKYMAGWIHSQVVNEGAVSEIVKLLNESVGQDVRLAVAEMLSYLCVAPHTRAAVVHANGVNYLVALLYEHTSPESEDIVLFACTALLQLAAGAMTGASAECGNYKYSDNTTKHANVVNDILQGWAHGSFVQIALEHTGKLRSISVEALRVLSEDTDSYRQTRLQLCSVGAAGTLGQTIKDNTSVIKLLEGYDRLDARQTMDSLGIDETLITGVKDTYRALRALANILEPQRESKKSQNIRRMDPQLKPRELLVKGCLDVAMSGGLTGILCVSALSSTPSFLAENKMIALDRIDLLEESCRLLANLSPLLLSDTASSGIANWAIDVFEALDGILKRLNECDDNIETDLSTELTIDALQGIGALAVYEPLKIRIVNQTLPKLLLFKSMGGEQIDIATAANQVLLSMGFIEDEISAQVAGNNPQFLVDLFCLHRALLLQAMVRTEIRTKVLELWQIPLSETDPDSLEEMRLIRERSQANSEKSSTTDERSIDSNDDPVCKDLFASFTSDYDSRDDREKILWQYLNVYESSNRLKRVPGSVDQHVSEADKNMMASHVFPLSDAREEKDWVLSHHHAIEACNESQKFSISGTMPERVEKLLDSCFPSKALRNYIVPVNDLLPQSSFNFRAFMMPKRRYFSFRREGELLARLCDKQGSVIDSDDVHWTLGFTNSTFAGEFVESLVQTLYKHPMITGLSFVRNSEWIAMRKSDKGSDADDGGGLLANLTGSLPPWVSHLTFDNMLNDRDLRALVAILDTIGKLSSGHDLDDETSLVSIGQPQGNFACMSIRNSLQISRESWSSFFQMFGKMGHARRNPAPAPLSTLKILDLTGNNLGDEAAAMILELVHDKHSGCSIEQLDLTGNRIGRGANVVRVLRAYTEYYRYNQKVGVKMLRKSWQSSLHTLILAGNNLFLGQAGLEIFALLKHNALCLRYLDLSNNGLESDSYQLLASCLLKNTSLCHLNLSENKFNPALIDLILDNLNNRDAESGLSFLLFENNSPTLTSNQESKLADFLQKSRKNAIKRYVVEKEMKLLGDTDTQDAVDRQSGELDLIDEETKTICSRNSYTGDQETLSLDTNDQGDNKITVLFSAPLVFADGENKLHPFAKLDFEMEQELLWQCMKEASRDIEMSFDNAHHSRLLATLTRRCSVLHYSGHGHQSFLPFEDGMGGPNWLSVQDIKDLILQNGVVPFKFVFVSACHSGLAGETFADAGVPHVVCCKQDSELKDTAALAFTRSFYLALLMGHTVKESFDQGCKAVRATPNLRESTEEMKKFVLLPEGGDHNKPVFRAKSIREWPKQQSRSHGSVLTKSSRRRGSRGSFLTGGFTLGTKSSELSVRNMMQEDPSPTPPQFFLGREMDLYYILSALLKLNKRLVSVLGDTGIGRSSLVCALCHYINERASTISEIQHIYFIKPKQGDRNVLCRSLLRQLLDKLEEKGKCRPTDEDTDTEAMLEVICRSLKTDKCLIVFDRTELIKSSDVECLELQKILSTILYETKQVRVIITALNSLCQPAIGGQVEHAYSLGPLTFANTVKLFAKLCPHLHTPSERGMLSKKLVRDDEDQMDLLPGDANLKTRSDAIFSVIGGGIPAKIEKAAYSISREALSQLHES</sequence>
<name>A0A1E7F5X5_9STRA</name>
<feature type="compositionally biased region" description="Basic and acidic residues" evidence="1">
    <location>
        <begin position="14"/>
        <end position="34"/>
    </location>
</feature>
<feature type="compositionally biased region" description="Low complexity" evidence="1">
    <location>
        <begin position="36"/>
        <end position="67"/>
    </location>
</feature>
<feature type="region of interest" description="Disordered" evidence="1">
    <location>
        <begin position="87"/>
        <end position="126"/>
    </location>
</feature>
<feature type="compositionally biased region" description="Low complexity" evidence="1">
    <location>
        <begin position="2032"/>
        <end position="2041"/>
    </location>
</feature>
<evidence type="ECO:0000259" key="2">
    <source>
        <dbReference type="Pfam" id="PF12770"/>
    </source>
</evidence>
<evidence type="ECO:0000313" key="5">
    <source>
        <dbReference type="Proteomes" id="UP000095751"/>
    </source>
</evidence>
<feature type="compositionally biased region" description="Polar residues" evidence="1">
    <location>
        <begin position="246"/>
        <end position="255"/>
    </location>
</feature>
<feature type="compositionally biased region" description="Polar residues" evidence="1">
    <location>
        <begin position="2012"/>
        <end position="2024"/>
    </location>
</feature>
<dbReference type="Gene3D" id="3.80.10.10">
    <property type="entry name" value="Ribonuclease Inhibitor"/>
    <property type="match status" value="1"/>
</dbReference>
<feature type="region of interest" description="Disordered" evidence="1">
    <location>
        <begin position="200"/>
        <end position="339"/>
    </location>
</feature>
<feature type="region of interest" description="Disordered" evidence="1">
    <location>
        <begin position="2006"/>
        <end position="2041"/>
    </location>
</feature>
<dbReference type="InterPro" id="IPR049052">
    <property type="entry name" value="nSTAND1"/>
</dbReference>
<dbReference type="InterPro" id="IPR016024">
    <property type="entry name" value="ARM-type_fold"/>
</dbReference>
<dbReference type="PANTHER" id="PTHR24112">
    <property type="entry name" value="LEUCINE-RICH REPEAT, ISOFORM F-RELATED"/>
    <property type="match status" value="1"/>
</dbReference>
<dbReference type="InterPro" id="IPR051279">
    <property type="entry name" value="PP1-Reg/Actin-Interact_Protein"/>
</dbReference>
<dbReference type="Pfam" id="PF12770">
    <property type="entry name" value="CHAT"/>
    <property type="match status" value="1"/>
</dbReference>
<gene>
    <name evidence="4" type="ORF">FRACYDRAFT_241890</name>
</gene>
<dbReference type="KEGG" id="fcy:FRACYDRAFT_241890"/>
<evidence type="ECO:0000313" key="4">
    <source>
        <dbReference type="EMBL" id="OEU13550.1"/>
    </source>
</evidence>
<evidence type="ECO:0000259" key="3">
    <source>
        <dbReference type="Pfam" id="PF20703"/>
    </source>
</evidence>
<organism evidence="4 5">
    <name type="scientific">Fragilariopsis cylindrus CCMP1102</name>
    <dbReference type="NCBI Taxonomy" id="635003"/>
    <lineage>
        <taxon>Eukaryota</taxon>
        <taxon>Sar</taxon>
        <taxon>Stramenopiles</taxon>
        <taxon>Ochrophyta</taxon>
        <taxon>Bacillariophyta</taxon>
        <taxon>Bacillariophyceae</taxon>
        <taxon>Bacillariophycidae</taxon>
        <taxon>Bacillariales</taxon>
        <taxon>Bacillariaceae</taxon>
        <taxon>Fragilariopsis</taxon>
    </lineage>
</organism>
<dbReference type="OrthoDB" id="192148at2759"/>
<feature type="region of interest" description="Disordered" evidence="1">
    <location>
        <begin position="1"/>
        <end position="67"/>
    </location>
</feature>
<dbReference type="InParanoid" id="A0A1E7F5X5"/>
<feature type="domain" description="CHAT" evidence="2">
    <location>
        <begin position="1846"/>
        <end position="1976"/>
    </location>
</feature>
<dbReference type="InterPro" id="IPR001611">
    <property type="entry name" value="Leu-rich_rpt"/>
</dbReference>
<dbReference type="SMART" id="SM00185">
    <property type="entry name" value="ARM"/>
    <property type="match status" value="2"/>
</dbReference>
<feature type="compositionally biased region" description="Low complexity" evidence="1">
    <location>
        <begin position="201"/>
        <end position="211"/>
    </location>
</feature>
<feature type="compositionally biased region" description="Polar residues" evidence="1">
    <location>
        <begin position="1"/>
        <end position="13"/>
    </location>
</feature>
<dbReference type="InterPro" id="IPR027417">
    <property type="entry name" value="P-loop_NTPase"/>
</dbReference>
<dbReference type="Gene3D" id="3.40.50.300">
    <property type="entry name" value="P-loop containing nucleotide triphosphate hydrolases"/>
    <property type="match status" value="1"/>
</dbReference>
<dbReference type="InterPro" id="IPR032675">
    <property type="entry name" value="LRR_dom_sf"/>
</dbReference>
<dbReference type="SUPFAM" id="SSF52540">
    <property type="entry name" value="P-loop containing nucleoside triphosphate hydrolases"/>
    <property type="match status" value="1"/>
</dbReference>
<reference evidence="4 5" key="1">
    <citation type="submission" date="2016-09" db="EMBL/GenBank/DDBJ databases">
        <title>Extensive genetic diversity and differential bi-allelic expression allows diatom success in the polar Southern Ocean.</title>
        <authorList>
            <consortium name="DOE Joint Genome Institute"/>
            <person name="Mock T."/>
            <person name="Otillar R.P."/>
            <person name="Strauss J."/>
            <person name="Dupont C."/>
            <person name="Frickenhaus S."/>
            <person name="Maumus F."/>
            <person name="Mcmullan M."/>
            <person name="Sanges R."/>
            <person name="Schmutz J."/>
            <person name="Toseland A."/>
            <person name="Valas R."/>
            <person name="Veluchamy A."/>
            <person name="Ward B.J."/>
            <person name="Allen A."/>
            <person name="Barry K."/>
            <person name="Falciatore A."/>
            <person name="Ferrante M."/>
            <person name="Fortunato A.E."/>
            <person name="Gloeckner G."/>
            <person name="Gruber A."/>
            <person name="Hipkin R."/>
            <person name="Janech M."/>
            <person name="Kroth P."/>
            <person name="Leese F."/>
            <person name="Lindquist E."/>
            <person name="Lyon B.R."/>
            <person name="Martin J."/>
            <person name="Mayer C."/>
            <person name="Parker M."/>
            <person name="Quesneville H."/>
            <person name="Raymond J."/>
            <person name="Uhlig C."/>
            <person name="Valentin K.U."/>
            <person name="Worden A.Z."/>
            <person name="Armbrust E.V."/>
            <person name="Bowler C."/>
            <person name="Green B."/>
            <person name="Moulton V."/>
            <person name="Van Oosterhout C."/>
            <person name="Grigoriev I."/>
        </authorList>
    </citation>
    <scope>NUCLEOTIDE SEQUENCE [LARGE SCALE GENOMIC DNA]</scope>
    <source>
        <strain evidence="4 5">CCMP1102</strain>
    </source>
</reference>
<dbReference type="InterPro" id="IPR000225">
    <property type="entry name" value="Armadillo"/>
</dbReference>
<feature type="domain" description="Novel STAND NTPase 1" evidence="3">
    <location>
        <begin position="2065"/>
        <end position="2282"/>
    </location>
</feature>
<feature type="compositionally biased region" description="Low complexity" evidence="1">
    <location>
        <begin position="259"/>
        <end position="276"/>
    </location>
</feature>
<keyword evidence="5" id="KW-1185">Reference proteome</keyword>
<feature type="region of interest" description="Disordered" evidence="1">
    <location>
        <begin position="1190"/>
        <end position="1210"/>
    </location>
</feature>
<feature type="compositionally biased region" description="Polar residues" evidence="1">
    <location>
        <begin position="277"/>
        <end position="302"/>
    </location>
</feature>
<feature type="compositionally biased region" description="Low complexity" evidence="1">
    <location>
        <begin position="221"/>
        <end position="245"/>
    </location>
</feature>